<keyword evidence="5" id="KW-1185">Reference proteome</keyword>
<dbReference type="Proteomes" id="UP000501063">
    <property type="component" value="Chromosome"/>
</dbReference>
<name>A0A6G6IQW2_PSENT</name>
<dbReference type="RefSeq" id="WP_024764702.1">
    <property type="nucleotide sequence ID" value="NZ_CP049140.1"/>
</dbReference>
<evidence type="ECO:0000313" key="2">
    <source>
        <dbReference type="EMBL" id="MBG6287946.1"/>
    </source>
</evidence>
<gene>
    <name evidence="3" type="ORF">G5B91_04610</name>
    <name evidence="2" type="ORF">I5I61_10870</name>
</gene>
<evidence type="ECO:0000256" key="1">
    <source>
        <dbReference type="SAM" id="MobiDB-lite"/>
    </source>
</evidence>
<dbReference type="Pfam" id="PF13665">
    <property type="entry name" value="Tox-PAAR-like"/>
    <property type="match status" value="1"/>
</dbReference>
<dbReference type="Proteomes" id="UP000608450">
    <property type="component" value="Unassembled WGS sequence"/>
</dbReference>
<dbReference type="EMBL" id="CP049140">
    <property type="protein sequence ID" value="QIE85586.1"/>
    <property type="molecule type" value="Genomic_DNA"/>
</dbReference>
<evidence type="ECO:0000313" key="3">
    <source>
        <dbReference type="EMBL" id="QIE85586.1"/>
    </source>
</evidence>
<sequence>MFANSQVGGTDVASPDVCLTPPLPAAIAYTNSAAGNRAIPNVQNVLLCGGPAHNMGTVVPQTSGDGPGVVGGVGSGTVMSSSRHVTGANTVILQGMPVTRMTSTSKQNSGNASGSRTEPSQSKVVVLSA</sequence>
<proteinExistence type="predicted"/>
<feature type="compositionally biased region" description="Polar residues" evidence="1">
    <location>
        <begin position="100"/>
        <end position="123"/>
    </location>
</feature>
<reference evidence="2 5" key="2">
    <citation type="submission" date="2020-11" db="EMBL/GenBank/DDBJ databases">
        <title>Enhanced detection system for hospital associated transmission using whole genome sequencing surveillance.</title>
        <authorList>
            <person name="Harrison L.H."/>
            <person name="Van Tyne D."/>
            <person name="Marsh J.W."/>
            <person name="Griffith M.P."/>
            <person name="Snyder D.J."/>
            <person name="Cooper V.S."/>
            <person name="Mustapha M."/>
        </authorList>
    </citation>
    <scope>NUCLEOTIDE SEQUENCE [LARGE SCALE GENOMIC DNA]</scope>
    <source>
        <strain evidence="2 5">PSA00705</strain>
    </source>
</reference>
<reference evidence="3 4" key="1">
    <citation type="submission" date="2020-02" db="EMBL/GenBank/DDBJ databases">
        <title>Integrative conjugative elements (ICEs) and plasmids drive adaptation of Pseudomonas nitroreducens strain HBP1 to wastewater environment.</title>
        <authorList>
            <person name="Sentchilo V."/>
            <person name="Carraro N."/>
            <person name="Bertelli C."/>
            <person name="van der Meer J.R."/>
        </authorList>
    </citation>
    <scope>NUCLEOTIDE SEQUENCE [LARGE SCALE GENOMIC DNA]</scope>
    <source>
        <strain evidence="3 4">HBP1</strain>
    </source>
</reference>
<organism evidence="3 4">
    <name type="scientific">Pseudomonas nitroreducens</name>
    <dbReference type="NCBI Taxonomy" id="46680"/>
    <lineage>
        <taxon>Bacteria</taxon>
        <taxon>Pseudomonadati</taxon>
        <taxon>Pseudomonadota</taxon>
        <taxon>Gammaproteobacteria</taxon>
        <taxon>Pseudomonadales</taxon>
        <taxon>Pseudomonadaceae</taxon>
        <taxon>Pseudomonas</taxon>
    </lineage>
</organism>
<accession>A0A6G6IQW2</accession>
<protein>
    <submittedName>
        <fullName evidence="3">DUF4150 domain-containing protein</fullName>
    </submittedName>
</protein>
<dbReference type="EMBL" id="JADTFC010000021">
    <property type="protein sequence ID" value="MBG6287946.1"/>
    <property type="molecule type" value="Genomic_DNA"/>
</dbReference>
<evidence type="ECO:0000313" key="4">
    <source>
        <dbReference type="Proteomes" id="UP000501063"/>
    </source>
</evidence>
<dbReference type="AlphaFoldDB" id="A0A6G6IQW2"/>
<evidence type="ECO:0000313" key="5">
    <source>
        <dbReference type="Proteomes" id="UP000608450"/>
    </source>
</evidence>
<feature type="region of interest" description="Disordered" evidence="1">
    <location>
        <begin position="98"/>
        <end position="129"/>
    </location>
</feature>
<dbReference type="KEGG" id="pnt:G5B91_04610"/>